<comment type="caution">
    <text evidence="2">The sequence shown here is derived from an EMBL/GenBank/DDBJ whole genome shotgun (WGS) entry which is preliminary data.</text>
</comment>
<protein>
    <submittedName>
        <fullName evidence="2">Uncharacterized protein</fullName>
    </submittedName>
</protein>
<accession>A0AAV5AI81</accession>
<feature type="compositionally biased region" description="Low complexity" evidence="1">
    <location>
        <begin position="25"/>
        <end position="34"/>
    </location>
</feature>
<dbReference type="AlphaFoldDB" id="A0AAV5AI81"/>
<feature type="region of interest" description="Disordered" evidence="1">
    <location>
        <begin position="23"/>
        <end position="54"/>
    </location>
</feature>
<keyword evidence="3" id="KW-1185">Reference proteome</keyword>
<sequence>MTALFRCSTSLIRLRLQSTSHPLIRSSSCPSSIRRSSDKSSHPPAKPDPTPEYSESYYASSVQDQFGSSAFWAFRNLGKIFAWVGYGVIVTGIATITVYEGGHLWIEQQMRFDQDEDAKAWGWEPELWSGGEKGGTSASLGLYGRHVVRAAWFALHYHSPFVSFAGQSGGSGAKDITADNLVNSDIQTARAYLETALASRQNSDKSLRLDRVTLELLERHASVLERIGTRAALVKAGENYSMIYNVRNDDILLQARYAAKLGNITERLGDDGLAIAWWIRSINLIEQADENLQRRTLSIPVIEPATPNVQKPDVLIKGLTKKGITDQMSNVWSIIMKPTQKDDSISDVEENIKLPELLPQSPMAQRVLVSILLSLSAHYSRQRRLSQAKYIQERAISLIDLMGVGTITGTQTAAEKLHRLFLLHRLSVLHVHHGQVNFALHGTNGKAGKDPLTELYEASSLSKKVASTLTEESLKMGTMGNNSSGDAEENLASVYENSKWLAKDARALLRDARITAAEALALSNMNMNGGEGNERDKN</sequence>
<organism evidence="2 3">
    <name type="scientific">Clathrus columnatus</name>
    <dbReference type="NCBI Taxonomy" id="1419009"/>
    <lineage>
        <taxon>Eukaryota</taxon>
        <taxon>Fungi</taxon>
        <taxon>Dikarya</taxon>
        <taxon>Basidiomycota</taxon>
        <taxon>Agaricomycotina</taxon>
        <taxon>Agaricomycetes</taxon>
        <taxon>Phallomycetidae</taxon>
        <taxon>Phallales</taxon>
        <taxon>Clathraceae</taxon>
        <taxon>Clathrus</taxon>
    </lineage>
</organism>
<evidence type="ECO:0000256" key="1">
    <source>
        <dbReference type="SAM" id="MobiDB-lite"/>
    </source>
</evidence>
<evidence type="ECO:0000313" key="2">
    <source>
        <dbReference type="EMBL" id="GJJ12384.1"/>
    </source>
</evidence>
<dbReference type="EMBL" id="BPWL01000007">
    <property type="protein sequence ID" value="GJJ12384.1"/>
    <property type="molecule type" value="Genomic_DNA"/>
</dbReference>
<gene>
    <name evidence="2" type="ORF">Clacol_006626</name>
</gene>
<name>A0AAV5AI81_9AGAM</name>
<evidence type="ECO:0000313" key="3">
    <source>
        <dbReference type="Proteomes" id="UP001050691"/>
    </source>
</evidence>
<dbReference type="Proteomes" id="UP001050691">
    <property type="component" value="Unassembled WGS sequence"/>
</dbReference>
<reference evidence="2" key="1">
    <citation type="submission" date="2021-10" db="EMBL/GenBank/DDBJ databases">
        <title>De novo Genome Assembly of Clathrus columnatus (Basidiomycota, Fungi) Using Illumina and Nanopore Sequence Data.</title>
        <authorList>
            <person name="Ogiso-Tanaka E."/>
            <person name="Itagaki H."/>
            <person name="Hosoya T."/>
            <person name="Hosaka K."/>
        </authorList>
    </citation>
    <scope>NUCLEOTIDE SEQUENCE</scope>
    <source>
        <strain evidence="2">MO-923</strain>
    </source>
</reference>
<proteinExistence type="predicted"/>